<sequence length="113" mass="13056">MTFQVILVLFALFAITRTSRQYRKRKVSLYWFLLWTGLWALVIGIALYPTTADAIARFVGVERGADLALYLAVVLLAYLVFRLFVRQEETERSITQVVRQIAVQHPSKPDETH</sequence>
<feature type="transmembrane region" description="Helical" evidence="1">
    <location>
        <begin position="30"/>
        <end position="55"/>
    </location>
</feature>
<evidence type="ECO:0000313" key="2">
    <source>
        <dbReference type="EMBL" id="OGL98377.1"/>
    </source>
</evidence>
<keyword evidence="1" id="KW-0472">Membrane</keyword>
<dbReference type="EMBL" id="MGFE01000020">
    <property type="protein sequence ID" value="OGL98377.1"/>
    <property type="molecule type" value="Genomic_DNA"/>
</dbReference>
<dbReference type="Proteomes" id="UP000176501">
    <property type="component" value="Unassembled WGS sequence"/>
</dbReference>
<comment type="caution">
    <text evidence="2">The sequence shown here is derived from an EMBL/GenBank/DDBJ whole genome shotgun (WGS) entry which is preliminary data.</text>
</comment>
<proteinExistence type="predicted"/>
<evidence type="ECO:0000256" key="1">
    <source>
        <dbReference type="SAM" id="Phobius"/>
    </source>
</evidence>
<organism evidence="2 3">
    <name type="scientific">Candidatus Uhrbacteria bacterium RIFOXYB2_FULL_57_15</name>
    <dbReference type="NCBI Taxonomy" id="1802422"/>
    <lineage>
        <taxon>Bacteria</taxon>
        <taxon>Candidatus Uhriibacteriota</taxon>
    </lineage>
</organism>
<protein>
    <recommendedName>
        <fullName evidence="4">DUF2304 domain-containing protein</fullName>
    </recommendedName>
</protein>
<accession>A0A1F7W842</accession>
<evidence type="ECO:0000313" key="3">
    <source>
        <dbReference type="Proteomes" id="UP000176501"/>
    </source>
</evidence>
<dbReference type="InterPro" id="IPR019277">
    <property type="entry name" value="DUF2304"/>
</dbReference>
<gene>
    <name evidence="2" type="ORF">A2304_01625</name>
</gene>
<dbReference type="AlphaFoldDB" id="A0A1F7W842"/>
<name>A0A1F7W842_9BACT</name>
<keyword evidence="1" id="KW-1133">Transmembrane helix</keyword>
<reference evidence="2 3" key="1">
    <citation type="journal article" date="2016" name="Nat. Commun.">
        <title>Thousands of microbial genomes shed light on interconnected biogeochemical processes in an aquifer system.</title>
        <authorList>
            <person name="Anantharaman K."/>
            <person name="Brown C.T."/>
            <person name="Hug L.A."/>
            <person name="Sharon I."/>
            <person name="Castelle C.J."/>
            <person name="Probst A.J."/>
            <person name="Thomas B.C."/>
            <person name="Singh A."/>
            <person name="Wilkins M.J."/>
            <person name="Karaoz U."/>
            <person name="Brodie E.L."/>
            <person name="Williams K.H."/>
            <person name="Hubbard S.S."/>
            <person name="Banfield J.F."/>
        </authorList>
    </citation>
    <scope>NUCLEOTIDE SEQUENCE [LARGE SCALE GENOMIC DNA]</scope>
</reference>
<feature type="transmembrane region" description="Helical" evidence="1">
    <location>
        <begin position="67"/>
        <end position="85"/>
    </location>
</feature>
<dbReference type="Pfam" id="PF10066">
    <property type="entry name" value="DUF2304"/>
    <property type="match status" value="1"/>
</dbReference>
<evidence type="ECO:0008006" key="4">
    <source>
        <dbReference type="Google" id="ProtNLM"/>
    </source>
</evidence>
<keyword evidence="1" id="KW-0812">Transmembrane</keyword>